<evidence type="ECO:0000259" key="6">
    <source>
        <dbReference type="PROSITE" id="PS51332"/>
    </source>
</evidence>
<dbReference type="CDD" id="cd01335">
    <property type="entry name" value="Radical_SAM"/>
    <property type="match status" value="1"/>
</dbReference>
<dbReference type="Pfam" id="PF04055">
    <property type="entry name" value="Radical_SAM"/>
    <property type="match status" value="1"/>
</dbReference>
<comment type="cofactor">
    <cofactor evidence="1">
        <name>[4Fe-4S] cluster</name>
        <dbReference type="ChEBI" id="CHEBI:49883"/>
    </cofactor>
</comment>
<dbReference type="Gene3D" id="1.25.40.10">
    <property type="entry name" value="Tetratricopeptide repeat domain"/>
    <property type="match status" value="1"/>
</dbReference>
<dbReference type="InterPro" id="IPR051198">
    <property type="entry name" value="BchE-like"/>
</dbReference>
<dbReference type="SUPFAM" id="SSF102114">
    <property type="entry name" value="Radical SAM enzymes"/>
    <property type="match status" value="1"/>
</dbReference>
<dbReference type="GO" id="GO:0031419">
    <property type="term" value="F:cobalamin binding"/>
    <property type="evidence" value="ECO:0007669"/>
    <property type="project" value="InterPro"/>
</dbReference>
<dbReference type="InterPro" id="IPR036724">
    <property type="entry name" value="Cobalamin-bd_sf"/>
</dbReference>
<gene>
    <name evidence="8" type="ORF">DCCM_2539</name>
</gene>
<dbReference type="PANTHER" id="PTHR43409">
    <property type="entry name" value="ANAEROBIC MAGNESIUM-PROTOPORPHYRIN IX MONOMETHYL ESTER CYCLASE-RELATED"/>
    <property type="match status" value="1"/>
</dbReference>
<dbReference type="Proteomes" id="UP000239549">
    <property type="component" value="Unassembled WGS sequence"/>
</dbReference>
<keyword evidence="5" id="KW-0411">Iron-sulfur</keyword>
<keyword evidence="4" id="KW-0408">Iron</keyword>
<reference evidence="9" key="1">
    <citation type="submission" date="2018-02" db="EMBL/GenBank/DDBJ databases">
        <title>Genome sequence of Desulfocucumis palustris strain NAW-5.</title>
        <authorList>
            <person name="Watanabe M."/>
            <person name="Kojima H."/>
            <person name="Fukui M."/>
        </authorList>
    </citation>
    <scope>NUCLEOTIDE SEQUENCE [LARGE SCALE GENOMIC DNA]</scope>
    <source>
        <strain evidence="9">NAW-5</strain>
    </source>
</reference>
<dbReference type="GO" id="GO:0046872">
    <property type="term" value="F:metal ion binding"/>
    <property type="evidence" value="ECO:0007669"/>
    <property type="project" value="UniProtKB-KW"/>
</dbReference>
<dbReference type="RefSeq" id="WP_165792057.1">
    <property type="nucleotide sequence ID" value="NZ_BFAV01000102.1"/>
</dbReference>
<evidence type="ECO:0000256" key="4">
    <source>
        <dbReference type="ARBA" id="ARBA00023004"/>
    </source>
</evidence>
<dbReference type="GO" id="GO:0003824">
    <property type="term" value="F:catalytic activity"/>
    <property type="evidence" value="ECO:0007669"/>
    <property type="project" value="InterPro"/>
</dbReference>
<dbReference type="SFLD" id="SFLDG01123">
    <property type="entry name" value="methyltransferase_(Class_B)"/>
    <property type="match status" value="1"/>
</dbReference>
<evidence type="ECO:0000259" key="7">
    <source>
        <dbReference type="PROSITE" id="PS51918"/>
    </source>
</evidence>
<dbReference type="InterPro" id="IPR006158">
    <property type="entry name" value="Cobalamin-bd"/>
</dbReference>
<dbReference type="SFLD" id="SFLDS00029">
    <property type="entry name" value="Radical_SAM"/>
    <property type="match status" value="1"/>
</dbReference>
<dbReference type="PROSITE" id="PS51918">
    <property type="entry name" value="RADICAL_SAM"/>
    <property type="match status" value="1"/>
</dbReference>
<evidence type="ECO:0000256" key="3">
    <source>
        <dbReference type="ARBA" id="ARBA00022723"/>
    </source>
</evidence>
<dbReference type="AlphaFoldDB" id="A0A2L2XB65"/>
<feature type="domain" description="B12-binding" evidence="6">
    <location>
        <begin position="11"/>
        <end position="156"/>
    </location>
</feature>
<evidence type="ECO:0000256" key="2">
    <source>
        <dbReference type="ARBA" id="ARBA00022691"/>
    </source>
</evidence>
<dbReference type="Pfam" id="PF02310">
    <property type="entry name" value="B12-binding"/>
    <property type="match status" value="1"/>
</dbReference>
<dbReference type="InterPro" id="IPR007197">
    <property type="entry name" value="rSAM"/>
</dbReference>
<feature type="domain" description="Radical SAM core" evidence="7">
    <location>
        <begin position="210"/>
        <end position="432"/>
    </location>
</feature>
<dbReference type="InterPro" id="IPR058240">
    <property type="entry name" value="rSAM_sf"/>
</dbReference>
<evidence type="ECO:0000256" key="1">
    <source>
        <dbReference type="ARBA" id="ARBA00001966"/>
    </source>
</evidence>
<dbReference type="GO" id="GO:0051539">
    <property type="term" value="F:4 iron, 4 sulfur cluster binding"/>
    <property type="evidence" value="ECO:0007669"/>
    <property type="project" value="UniProtKB-KW"/>
</dbReference>
<organism evidence="8 9">
    <name type="scientific">Desulfocucumis palustris</name>
    <dbReference type="NCBI Taxonomy" id="1898651"/>
    <lineage>
        <taxon>Bacteria</taxon>
        <taxon>Bacillati</taxon>
        <taxon>Bacillota</taxon>
        <taxon>Clostridia</taxon>
        <taxon>Eubacteriales</taxon>
        <taxon>Desulfocucumaceae</taxon>
        <taxon>Desulfocucumis</taxon>
    </lineage>
</organism>
<dbReference type="Gene3D" id="3.80.30.20">
    <property type="entry name" value="tm_1862 like domain"/>
    <property type="match status" value="1"/>
</dbReference>
<evidence type="ECO:0000313" key="8">
    <source>
        <dbReference type="EMBL" id="GBF33438.1"/>
    </source>
</evidence>
<protein>
    <submittedName>
        <fullName evidence="8">Fe-S oxidoreductase</fullName>
    </submittedName>
</protein>
<dbReference type="PROSITE" id="PS51332">
    <property type="entry name" value="B12_BINDING"/>
    <property type="match status" value="1"/>
</dbReference>
<dbReference type="SUPFAM" id="SSF52242">
    <property type="entry name" value="Cobalamin (vitamin B12)-binding domain"/>
    <property type="match status" value="1"/>
</dbReference>
<keyword evidence="9" id="KW-1185">Reference proteome</keyword>
<name>A0A2L2XB65_9FIRM</name>
<evidence type="ECO:0000313" key="9">
    <source>
        <dbReference type="Proteomes" id="UP000239549"/>
    </source>
</evidence>
<dbReference type="Gene3D" id="3.40.50.280">
    <property type="entry name" value="Cobalamin-binding domain"/>
    <property type="match status" value="1"/>
</dbReference>
<dbReference type="InterPro" id="IPR011990">
    <property type="entry name" value="TPR-like_helical_dom_sf"/>
</dbReference>
<evidence type="ECO:0000256" key="5">
    <source>
        <dbReference type="ARBA" id="ARBA00023014"/>
    </source>
</evidence>
<dbReference type="EMBL" id="BFAV01000102">
    <property type="protein sequence ID" value="GBF33438.1"/>
    <property type="molecule type" value="Genomic_DNA"/>
</dbReference>
<proteinExistence type="predicted"/>
<keyword evidence="3" id="KW-0479">Metal-binding</keyword>
<dbReference type="SMART" id="SM00729">
    <property type="entry name" value="Elp3"/>
    <property type="match status" value="1"/>
</dbReference>
<sequence length="530" mass="60266">MRKILFVIPHAGKDKPVENMQERHIVTPPYGVLSLASYLRDKSTTLIDVSILDLNLYPREKDIMDAAVREKIIEYRPDIMGISVMFNWTCNALKTYSEIARGVDAGIIIICGGVVATNYYGNIVKDNMYIDGVCFAEGEIPLLKLVNAADPYEVMENDPSWFTRKALAKGKKPVASFVENLDELPFIDFTMIDINAYEARLRKRTLNNTDTANSGLTLPIHTSRGCPFNCVFCCTAANHGKKMRYMSPGRVKHEVENMINKYGIKRLAIDDDQFLLDRERAKEILRQIAGFNIAVEVASGLSVAFIDNEVARLLKKAGLEIAYLAIESGSERVLREIIAKPLQVEQIETAVKALRDNGLLIHVNVIIGFPGETEEDRALSLKLMEEMGFEWNYIYIATPMMGSRLYDMCVEKNYIDRSQVFDEAHLYNCVIRAPGIDPDYINKKAYMMNLEVNFVKNYRMRIGDFETAAGYFKNVVDKYPHQAFAHYYLARAYEGMGADGAKIQEHYKKFRELINSSGQWKEYARSFALI</sequence>
<dbReference type="InterPro" id="IPR023404">
    <property type="entry name" value="rSAM_horseshoe"/>
</dbReference>
<accession>A0A2L2XB65</accession>
<comment type="caution">
    <text evidence="8">The sequence shown here is derived from an EMBL/GenBank/DDBJ whole genome shotgun (WGS) entry which is preliminary data.</text>
</comment>
<dbReference type="InterPro" id="IPR006638">
    <property type="entry name" value="Elp3/MiaA/NifB-like_rSAM"/>
</dbReference>
<keyword evidence="2" id="KW-0949">S-adenosyl-L-methionine</keyword>
<dbReference type="SFLD" id="SFLDG01082">
    <property type="entry name" value="B12-binding_domain_containing"/>
    <property type="match status" value="1"/>
</dbReference>
<dbReference type="InterPro" id="IPR034466">
    <property type="entry name" value="Methyltransferase_Class_B"/>
</dbReference>